<reference evidence="1 2" key="1">
    <citation type="submission" date="2020-08" db="EMBL/GenBank/DDBJ databases">
        <title>Genomic Encyclopedia of Type Strains, Phase III (KMG-III): the genomes of soil and plant-associated and newly described type strains.</title>
        <authorList>
            <person name="Whitman W."/>
        </authorList>
    </citation>
    <scope>NUCLEOTIDE SEQUENCE [LARGE SCALE GENOMIC DNA]</scope>
    <source>
        <strain evidence="1 2">CECT 7015</strain>
    </source>
</reference>
<comment type="caution">
    <text evidence="1">The sequence shown here is derived from an EMBL/GenBank/DDBJ whole genome shotgun (WGS) entry which is preliminary data.</text>
</comment>
<organism evidence="1 2">
    <name type="scientific">Phyllobacterium trifolii</name>
    <dbReference type="NCBI Taxonomy" id="300193"/>
    <lineage>
        <taxon>Bacteria</taxon>
        <taxon>Pseudomonadati</taxon>
        <taxon>Pseudomonadota</taxon>
        <taxon>Alphaproteobacteria</taxon>
        <taxon>Hyphomicrobiales</taxon>
        <taxon>Phyllobacteriaceae</taxon>
        <taxon>Phyllobacterium</taxon>
    </lineage>
</organism>
<protein>
    <submittedName>
        <fullName evidence="1">Uncharacterized protein</fullName>
    </submittedName>
</protein>
<dbReference type="Proteomes" id="UP000554520">
    <property type="component" value="Unassembled WGS sequence"/>
</dbReference>
<name>A0A839U8R1_9HYPH</name>
<dbReference type="AlphaFoldDB" id="A0A839U8R1"/>
<dbReference type="EMBL" id="JACHXN010000004">
    <property type="protein sequence ID" value="MBB3145380.1"/>
    <property type="molecule type" value="Genomic_DNA"/>
</dbReference>
<accession>A0A839U8R1</accession>
<gene>
    <name evidence="1" type="ORF">FHS21_001785</name>
</gene>
<proteinExistence type="predicted"/>
<evidence type="ECO:0000313" key="2">
    <source>
        <dbReference type="Proteomes" id="UP000554520"/>
    </source>
</evidence>
<evidence type="ECO:0000313" key="1">
    <source>
        <dbReference type="EMBL" id="MBB3145380.1"/>
    </source>
</evidence>
<sequence length="53" mass="5566">MNPSLVKPAFGDAGTREWSCGDGSTLKSASVRFVCLGLDEPIRTTGNEGVPLQ</sequence>
<keyword evidence="2" id="KW-1185">Reference proteome</keyword>